<name>A0AAQ3L930_9BACT</name>
<dbReference type="EMBL" id="CP136920">
    <property type="protein sequence ID" value="WOO41346.1"/>
    <property type="molecule type" value="Genomic_DNA"/>
</dbReference>
<evidence type="ECO:0000313" key="3">
    <source>
        <dbReference type="Proteomes" id="UP001304300"/>
    </source>
</evidence>
<protein>
    <submittedName>
        <fullName evidence="2">Uncharacterized protein</fullName>
    </submittedName>
</protein>
<dbReference type="Proteomes" id="UP001304300">
    <property type="component" value="Chromosome"/>
</dbReference>
<dbReference type="AlphaFoldDB" id="A0AAQ3L930"/>
<dbReference type="RefSeq" id="WP_317833810.1">
    <property type="nucleotide sequence ID" value="NZ_CP136920.1"/>
</dbReference>
<sequence length="1036" mass="117185">METEEILRRSLVVGFGLAGSALGGFLGGALGTAAGGASGSLAVDMFLRSGRKWEEYRLNYAGVPVGDHVRLLFVRALRDATVSCVADYQLQKYPDRANRFQDEYASKIKALDKLRKRLRKDHDKLEKEAQKSRKALDKLGLDEIELLGCIDSGNQNQSESVSSEASAWAGQMLMSIQAALTDAPEVLEELLQFLEEKLPERIAKVFVEWLKTDNPLANKAWRTFQLWSNQIALQEIRQLGKNADQKQQELLAKLEELNRPLDELIQQSKSQHDTFLEKFRELAQWRHEPALIPIEEPETESNELTLRALEYQRQWLPWQEHSKAEKARDELTRFMDDPRGFLWWGVIGEGGVGKSRLALQLCRDFIAEGWSAGFIQRHWLEANCARPFLPSKDTLIVVDYAALRHEDLWRLMANLADCQNKATLDTSQGRVRVLLLERPNTFAFRTKRDESRAEVQQVRKWLYQRREEEDDTEVGKTLGEVGLGAEGVWLKDEESLWLEPPSTAEEQREILLDVMERLKPDTPVDIQQADDEAFWKTVDRLTAHGRLLYLQLIARIIIEDGSISLLQKEDQVDLLDRILDMEIQRRWLRVIEGNCQEHGLKGQGHEILACVLRYIGIATLCHSLPLSPPTNETEKLYWEESCGVALSGERSDVFIEAVNESINGIFHTNTELTMLEPDLLGERLLMQLVKSDQCNALLKGRSTKTTALGKKVSAILDPSKIIATALAWKEAAVIETFSRLLRDFPTDPAFGQWLVSAWAEYDENLANVAPAGLGFISSTLIFRVQNTDFNWIADKLKSILPDDPDEILLVYKQIIYISSAYASDPNALVLNQLVWLDEGKLTAGQCKQLMSILAIGSYCAASLEAWDYFKLCVGRLMRVSGIDNVMGDELIDLIFCECAVLAMSYHGCIGSIQGMEEWGECLLDTIGNHSENLIFSLLLVSAAVIAIRSHAKDTSFRKVGHWGNYLIEISNKYNDSLIAQVFFDYNHAERAALPKIFLNQRFGLFRRLRSAPGPMSIQILSSEGANIEHAMTPRYS</sequence>
<gene>
    <name evidence="2" type="ORF">RZN69_22230</name>
</gene>
<proteinExistence type="predicted"/>
<reference evidence="2 3" key="1">
    <citation type="submission" date="2023-10" db="EMBL/GenBank/DDBJ databases">
        <title>Rubellicoccus peritrichatus gen. nov., sp. nov., isolated from an algae of coral reef tank.</title>
        <authorList>
            <person name="Luo J."/>
        </authorList>
    </citation>
    <scope>NUCLEOTIDE SEQUENCE [LARGE SCALE GENOMIC DNA]</scope>
    <source>
        <strain evidence="2 3">CR14</strain>
    </source>
</reference>
<organism evidence="2 3">
    <name type="scientific">Rubellicoccus peritrichatus</name>
    <dbReference type="NCBI Taxonomy" id="3080537"/>
    <lineage>
        <taxon>Bacteria</taxon>
        <taxon>Pseudomonadati</taxon>
        <taxon>Verrucomicrobiota</taxon>
        <taxon>Opitutia</taxon>
        <taxon>Puniceicoccales</taxon>
        <taxon>Cerasicoccaceae</taxon>
        <taxon>Rubellicoccus</taxon>
    </lineage>
</organism>
<feature type="coiled-coil region" evidence="1">
    <location>
        <begin position="97"/>
        <end position="142"/>
    </location>
</feature>
<keyword evidence="3" id="KW-1185">Reference proteome</keyword>
<feature type="coiled-coil region" evidence="1">
    <location>
        <begin position="229"/>
        <end position="267"/>
    </location>
</feature>
<keyword evidence="1" id="KW-0175">Coiled coil</keyword>
<evidence type="ECO:0000313" key="2">
    <source>
        <dbReference type="EMBL" id="WOO41346.1"/>
    </source>
</evidence>
<accession>A0AAQ3L930</accession>
<evidence type="ECO:0000256" key="1">
    <source>
        <dbReference type="SAM" id="Coils"/>
    </source>
</evidence>